<feature type="transmembrane region" description="Helical" evidence="2">
    <location>
        <begin position="82"/>
        <end position="99"/>
    </location>
</feature>
<feature type="transmembrane region" description="Helical" evidence="2">
    <location>
        <begin position="373"/>
        <end position="395"/>
    </location>
</feature>
<feature type="transmembrane region" description="Helical" evidence="2">
    <location>
        <begin position="219"/>
        <end position="243"/>
    </location>
</feature>
<feature type="transmembrane region" description="Helical" evidence="2">
    <location>
        <begin position="285"/>
        <end position="303"/>
    </location>
</feature>
<feature type="transmembrane region" description="Helical" evidence="2">
    <location>
        <begin position="255"/>
        <end position="278"/>
    </location>
</feature>
<protein>
    <submittedName>
        <fullName evidence="3">CP family cyanate transporter-like MFS transporter</fullName>
    </submittedName>
</protein>
<gene>
    <name evidence="3" type="ORF">JD78_00458</name>
</gene>
<feature type="transmembrane region" description="Helical" evidence="2">
    <location>
        <begin position="49"/>
        <end position="75"/>
    </location>
</feature>
<feature type="transmembrane region" description="Helical" evidence="2">
    <location>
        <begin position="105"/>
        <end position="127"/>
    </location>
</feature>
<feature type="region of interest" description="Disordered" evidence="1">
    <location>
        <begin position="397"/>
        <end position="417"/>
    </location>
</feature>
<dbReference type="PANTHER" id="PTHR23523">
    <property type="match status" value="1"/>
</dbReference>
<dbReference type="EMBL" id="VLKF01000001">
    <property type="protein sequence ID" value="TWH71957.1"/>
    <property type="molecule type" value="Genomic_DNA"/>
</dbReference>
<reference evidence="3 4" key="1">
    <citation type="submission" date="2019-07" db="EMBL/GenBank/DDBJ databases">
        <title>R&amp;d 2014.</title>
        <authorList>
            <person name="Klenk H.-P."/>
        </authorList>
    </citation>
    <scope>NUCLEOTIDE SEQUENCE [LARGE SCALE GENOMIC DNA]</scope>
    <source>
        <strain evidence="3 4">DSM 45764</strain>
    </source>
</reference>
<evidence type="ECO:0000256" key="1">
    <source>
        <dbReference type="SAM" id="MobiDB-lite"/>
    </source>
</evidence>
<keyword evidence="4" id="KW-1185">Reference proteome</keyword>
<evidence type="ECO:0000313" key="4">
    <source>
        <dbReference type="Proteomes" id="UP000321490"/>
    </source>
</evidence>
<dbReference type="Gene3D" id="1.20.1250.20">
    <property type="entry name" value="MFS general substrate transporter like domains"/>
    <property type="match status" value="1"/>
</dbReference>
<feature type="transmembrane region" description="Helical" evidence="2">
    <location>
        <begin position="309"/>
        <end position="332"/>
    </location>
</feature>
<proteinExistence type="predicted"/>
<keyword evidence="2" id="KW-0472">Membrane</keyword>
<feature type="transmembrane region" description="Helical" evidence="2">
    <location>
        <begin position="139"/>
        <end position="162"/>
    </location>
</feature>
<keyword evidence="2" id="KW-0812">Transmembrane</keyword>
<dbReference type="InterPro" id="IPR052524">
    <property type="entry name" value="MFS_Cyanate_Porter"/>
</dbReference>
<keyword evidence="2" id="KW-1133">Transmembrane helix</keyword>
<dbReference type="GO" id="GO:0022857">
    <property type="term" value="F:transmembrane transporter activity"/>
    <property type="evidence" value="ECO:0007669"/>
    <property type="project" value="InterPro"/>
</dbReference>
<dbReference type="AlphaFoldDB" id="A0A562ILR8"/>
<feature type="transmembrane region" description="Helical" evidence="2">
    <location>
        <begin position="168"/>
        <end position="188"/>
    </location>
</feature>
<dbReference type="Proteomes" id="UP000321490">
    <property type="component" value="Unassembled WGS sequence"/>
</dbReference>
<evidence type="ECO:0000256" key="2">
    <source>
        <dbReference type="SAM" id="Phobius"/>
    </source>
</evidence>
<organism evidence="3 4">
    <name type="scientific">Modestobacter roseus</name>
    <dbReference type="NCBI Taxonomy" id="1181884"/>
    <lineage>
        <taxon>Bacteria</taxon>
        <taxon>Bacillati</taxon>
        <taxon>Actinomycetota</taxon>
        <taxon>Actinomycetes</taxon>
        <taxon>Geodermatophilales</taxon>
        <taxon>Geodermatophilaceae</taxon>
        <taxon>Modestobacter</taxon>
    </lineage>
</organism>
<dbReference type="InterPro" id="IPR036259">
    <property type="entry name" value="MFS_trans_sf"/>
</dbReference>
<sequence length="417" mass="42341">MQRTRGARTPALPALLLVGVLLVALNMRGPLVAVAPVVELVRDDLGVGAGTIGLLTSIPVLCFGLAAPFASLLIARTGVHRAVVASMAGVLAGTLLRSLGTEEAAIAGTVVIGLGITVGNIVVPVVIGRDFPGATNVVTAAYTATMNLGSTFTSALTAPLAAVVGWQLALASWGLMTVVAATVWTAALRRHVARAAAAGTTPPPPPAPVPGRSVWRRPVAWGLTAAFAGQSFAFYGTTAWLAVLLADEQGLSLEAAGVGSSLFQVLAVAGAFAIPALVSWWQRPYAVLLAVMALWFTLPVGLLAAPSLWVLWCSLAGVAQGGGITVIFIAIVRRSQGQTESRQLSAMVQGCGYSVGATGPLVVGAVHDATGGWTAPLLVILAAMTVMAVAGTASVGGRTPPVRREPGQVPAEEVQRG</sequence>
<dbReference type="InterPro" id="IPR011701">
    <property type="entry name" value="MFS"/>
</dbReference>
<accession>A0A562ILR8</accession>
<dbReference type="PANTHER" id="PTHR23523:SF2">
    <property type="entry name" value="2-NITROIMIDAZOLE TRANSPORTER"/>
    <property type="match status" value="1"/>
</dbReference>
<name>A0A562ILR8_9ACTN</name>
<dbReference type="RefSeq" id="WP_208103955.1">
    <property type="nucleotide sequence ID" value="NZ_JABGDC010000163.1"/>
</dbReference>
<evidence type="ECO:0000313" key="3">
    <source>
        <dbReference type="EMBL" id="TWH71957.1"/>
    </source>
</evidence>
<feature type="transmembrane region" description="Helical" evidence="2">
    <location>
        <begin position="344"/>
        <end position="367"/>
    </location>
</feature>
<comment type="caution">
    <text evidence="3">The sequence shown here is derived from an EMBL/GenBank/DDBJ whole genome shotgun (WGS) entry which is preliminary data.</text>
</comment>
<dbReference type="SUPFAM" id="SSF103473">
    <property type="entry name" value="MFS general substrate transporter"/>
    <property type="match status" value="1"/>
</dbReference>
<dbReference type="Pfam" id="PF07690">
    <property type="entry name" value="MFS_1"/>
    <property type="match status" value="1"/>
</dbReference>